<evidence type="ECO:0000313" key="3">
    <source>
        <dbReference type="Ensembl" id="ENSSGRP00000018936.1"/>
    </source>
</evidence>
<reference evidence="3" key="1">
    <citation type="submission" date="2025-08" db="UniProtKB">
        <authorList>
            <consortium name="Ensembl"/>
        </authorList>
    </citation>
    <scope>IDENTIFICATION</scope>
</reference>
<dbReference type="InterPro" id="IPR003150">
    <property type="entry name" value="DNA-bd_RFX"/>
</dbReference>
<dbReference type="Gene3D" id="1.10.10.10">
    <property type="entry name" value="Winged helix-like DNA-binding domain superfamily/Winged helix DNA-binding domain"/>
    <property type="match status" value="1"/>
</dbReference>
<dbReference type="PANTHER" id="PTHR12619">
    <property type="entry name" value="RFX TRANSCRIPTION FACTOR FAMILY"/>
    <property type="match status" value="1"/>
</dbReference>
<evidence type="ECO:0000259" key="2">
    <source>
        <dbReference type="PROSITE" id="PS51526"/>
    </source>
</evidence>
<proteinExistence type="predicted"/>
<dbReference type="InterPro" id="IPR057321">
    <property type="entry name" value="RFX1-4/6/8-like_BCD"/>
</dbReference>
<keyword evidence="4" id="KW-1185">Reference proteome</keyword>
<organism evidence="3 4">
    <name type="scientific">Sinocyclocheilus grahami</name>
    <name type="common">Dianchi golden-line fish</name>
    <name type="synonym">Barbus grahami</name>
    <dbReference type="NCBI Taxonomy" id="75366"/>
    <lineage>
        <taxon>Eukaryota</taxon>
        <taxon>Metazoa</taxon>
        <taxon>Chordata</taxon>
        <taxon>Craniata</taxon>
        <taxon>Vertebrata</taxon>
        <taxon>Euteleostomi</taxon>
        <taxon>Actinopterygii</taxon>
        <taxon>Neopterygii</taxon>
        <taxon>Teleostei</taxon>
        <taxon>Ostariophysi</taxon>
        <taxon>Cypriniformes</taxon>
        <taxon>Cyprinidae</taxon>
        <taxon>Cyprininae</taxon>
        <taxon>Sinocyclocheilus</taxon>
    </lineage>
</organism>
<evidence type="ECO:0000256" key="1">
    <source>
        <dbReference type="ARBA" id="ARBA00023125"/>
    </source>
</evidence>
<dbReference type="SUPFAM" id="SSF46785">
    <property type="entry name" value="Winged helix' DNA-binding domain"/>
    <property type="match status" value="1"/>
</dbReference>
<dbReference type="PROSITE" id="PS51526">
    <property type="entry name" value="RFX_DBD"/>
    <property type="match status" value="1"/>
</dbReference>
<evidence type="ECO:0000313" key="4">
    <source>
        <dbReference type="Proteomes" id="UP000472262"/>
    </source>
</evidence>
<reference evidence="3" key="2">
    <citation type="submission" date="2025-09" db="UniProtKB">
        <authorList>
            <consortium name="Ensembl"/>
        </authorList>
    </citation>
    <scope>IDENTIFICATION</scope>
</reference>
<dbReference type="InParanoid" id="A0A672L626"/>
<accession>A0A672L626</accession>
<dbReference type="GO" id="GO:0000978">
    <property type="term" value="F:RNA polymerase II cis-regulatory region sequence-specific DNA binding"/>
    <property type="evidence" value="ECO:0007669"/>
    <property type="project" value="TreeGrafter"/>
</dbReference>
<dbReference type="InterPro" id="IPR036388">
    <property type="entry name" value="WH-like_DNA-bd_sf"/>
</dbReference>
<dbReference type="InterPro" id="IPR039779">
    <property type="entry name" value="RFX-like"/>
</dbReference>
<dbReference type="PANTHER" id="PTHR12619:SF28">
    <property type="entry name" value="DNA-BINDING PROTEIN RFX6"/>
    <property type="match status" value="1"/>
</dbReference>
<dbReference type="Ensembl" id="ENSSGRT00000020452.1">
    <property type="protein sequence ID" value="ENSSGRP00000018936.1"/>
    <property type="gene ID" value="ENSSGRG00000011459.1"/>
</dbReference>
<keyword evidence="1" id="KW-0238">DNA-binding</keyword>
<dbReference type="Pfam" id="PF02257">
    <property type="entry name" value="RFX_DNA_binding"/>
    <property type="match status" value="1"/>
</dbReference>
<dbReference type="AlphaFoldDB" id="A0A672L626"/>
<sequence>SYTVCLLETRSIVVYIRTPSLSFQTIRQKFPLLTTRRLGTRGHSKYHYYGVGIKESSAYYHSVYSGKGLTRLGGFTRKYSLSSKTGTLLPEFPSAQHLVLQESVSKDKVDTLIMMYKTHCQCILDNAINVNFEENLPEILSDKKLPIARRFVSSLKRQTSFLHLAQIARPALFDQNVVTSMVNDIDKVDLNSIGSQALLSVTNDQDSDSYSEYDSISVFQELKDLLRKNATVESFIEWLDSVVEQKVIKPSKQNGRSVKKRAQDFLLKWSFFGARVMHNLTLNNASSFGSFHLIRMLLDEYILLAIETQFNNDKDATLMTPPISPGAMAVRPQSSCPIQPQVSCQTFSDSMYQSLHNASSGSYPSSSYYQPVFRAQTHTPTSAYQGRAESARYAPFSGHQLTKDCFSSSCAVSPYSSRVAATGYAASGDPVMDTEGVQLLDSTAYSFGGSASSGDGCSGPVCSSGHNASLIYLMMSLCMAIFGHFYISYIPLLSHASLYCPISGSSIAHSCSVSTPCMFGTPAPYHSQNALLPLQGTTEIREMVSCLPPINTVFMGSTGGPS</sequence>
<feature type="domain" description="RFX-type winged-helix" evidence="2">
    <location>
        <begin position="1"/>
        <end position="55"/>
    </location>
</feature>
<dbReference type="Pfam" id="PF25340">
    <property type="entry name" value="BCD_RFX"/>
    <property type="match status" value="1"/>
</dbReference>
<protein>
    <submittedName>
        <fullName evidence="3">Regulatory factor X, 6</fullName>
    </submittedName>
</protein>
<dbReference type="GO" id="GO:0000981">
    <property type="term" value="F:DNA-binding transcription factor activity, RNA polymerase II-specific"/>
    <property type="evidence" value="ECO:0007669"/>
    <property type="project" value="TreeGrafter"/>
</dbReference>
<dbReference type="InterPro" id="IPR036390">
    <property type="entry name" value="WH_DNA-bd_sf"/>
</dbReference>
<name>A0A672L626_SINGR</name>
<dbReference type="Proteomes" id="UP000472262">
    <property type="component" value="Unassembled WGS sequence"/>
</dbReference>